<dbReference type="SUPFAM" id="SSF50447">
    <property type="entry name" value="Translation proteins"/>
    <property type="match status" value="1"/>
</dbReference>
<dbReference type="Gene3D" id="3.30.980.10">
    <property type="entry name" value="Threonyl-trna Synthetase, Chain A, domain 2"/>
    <property type="match status" value="1"/>
</dbReference>
<keyword evidence="10" id="KW-0862">Zinc</keyword>
<dbReference type="PANTHER" id="PTHR43462">
    <property type="entry name" value="ALANYL-TRNA EDITING PROTEIN"/>
    <property type="match status" value="1"/>
</dbReference>
<dbReference type="PROSITE" id="PS50860">
    <property type="entry name" value="AA_TRNA_LIGASE_II_ALA"/>
    <property type="match status" value="1"/>
</dbReference>
<dbReference type="InterPro" id="IPR012947">
    <property type="entry name" value="tRNA_SAD"/>
</dbReference>
<evidence type="ECO:0000313" key="18">
    <source>
        <dbReference type="Proteomes" id="UP000265801"/>
    </source>
</evidence>
<comment type="similarity">
    <text evidence="3">Belongs to the class-II aminoacyl-tRNA synthetase family.</text>
</comment>
<dbReference type="SMART" id="SM00863">
    <property type="entry name" value="tRNA_SAD"/>
    <property type="match status" value="1"/>
</dbReference>
<dbReference type="InterPro" id="IPR051335">
    <property type="entry name" value="Alanyl-tRNA_Editing_Enzymes"/>
</dbReference>
<dbReference type="GO" id="GO:0006419">
    <property type="term" value="P:alanyl-tRNA aminoacylation"/>
    <property type="evidence" value="ECO:0007669"/>
    <property type="project" value="InterPro"/>
</dbReference>
<gene>
    <name evidence="17" type="ORF">D3H55_02700</name>
</gene>
<dbReference type="InterPro" id="IPR018163">
    <property type="entry name" value="Thr/Ala-tRNA-synth_IIc_edit"/>
</dbReference>
<keyword evidence="9" id="KW-0547">Nucleotide-binding</keyword>
<comment type="cofactor">
    <cofactor evidence="1">
        <name>Zn(2+)</name>
        <dbReference type="ChEBI" id="CHEBI:29105"/>
    </cofactor>
</comment>
<keyword evidence="12" id="KW-0694">RNA-binding</keyword>
<keyword evidence="8" id="KW-0479">Metal-binding</keyword>
<organism evidence="17 18">
    <name type="scientific">Bacillus salacetis</name>
    <dbReference type="NCBI Taxonomy" id="2315464"/>
    <lineage>
        <taxon>Bacteria</taxon>
        <taxon>Bacillati</taxon>
        <taxon>Bacillota</taxon>
        <taxon>Bacilli</taxon>
        <taxon>Bacillales</taxon>
        <taxon>Bacillaceae</taxon>
        <taxon>Bacillus</taxon>
    </lineage>
</organism>
<evidence type="ECO:0000256" key="6">
    <source>
        <dbReference type="ARBA" id="ARBA00022555"/>
    </source>
</evidence>
<dbReference type="GO" id="GO:0005737">
    <property type="term" value="C:cytoplasm"/>
    <property type="evidence" value="ECO:0007669"/>
    <property type="project" value="UniProtKB-SubCell"/>
</dbReference>
<dbReference type="Pfam" id="PF07973">
    <property type="entry name" value="tRNA_SAD"/>
    <property type="match status" value="1"/>
</dbReference>
<dbReference type="Gene3D" id="2.40.30.130">
    <property type="match status" value="1"/>
</dbReference>
<reference evidence="17 18" key="1">
    <citation type="submission" date="2018-09" db="EMBL/GenBank/DDBJ databases">
        <title>Bacillus saliacetes sp. nov., isolated from Thai shrimp paste (Ka-pi).</title>
        <authorList>
            <person name="Daroonpunt R."/>
            <person name="Tanasupawat S."/>
            <person name="Yiamsombut S."/>
        </authorList>
    </citation>
    <scope>NUCLEOTIDE SEQUENCE [LARGE SCALE GENOMIC DNA]</scope>
    <source>
        <strain evidence="17 18">SKP7-4</strain>
    </source>
</reference>
<dbReference type="OrthoDB" id="9812949at2"/>
<dbReference type="SUPFAM" id="SSF55186">
    <property type="entry name" value="ThrRS/AlaRS common domain"/>
    <property type="match status" value="1"/>
</dbReference>
<evidence type="ECO:0000259" key="16">
    <source>
        <dbReference type="PROSITE" id="PS50860"/>
    </source>
</evidence>
<evidence type="ECO:0000313" key="17">
    <source>
        <dbReference type="EMBL" id="RIW38463.1"/>
    </source>
</evidence>
<dbReference type="FunFam" id="3.10.310.40:FF:000001">
    <property type="entry name" value="Alanine--tRNA ligase"/>
    <property type="match status" value="1"/>
</dbReference>
<evidence type="ECO:0000256" key="12">
    <source>
        <dbReference type="ARBA" id="ARBA00022884"/>
    </source>
</evidence>
<dbReference type="GO" id="GO:0002161">
    <property type="term" value="F:aminoacyl-tRNA deacylase activity"/>
    <property type="evidence" value="ECO:0007669"/>
    <property type="project" value="UniProtKB-ARBA"/>
</dbReference>
<comment type="caution">
    <text evidence="17">The sequence shown here is derived from an EMBL/GenBank/DDBJ whole genome shotgun (WGS) entry which is preliminary data.</text>
</comment>
<dbReference type="GO" id="GO:0000049">
    <property type="term" value="F:tRNA binding"/>
    <property type="evidence" value="ECO:0007669"/>
    <property type="project" value="UniProtKB-KW"/>
</dbReference>
<keyword evidence="11" id="KW-0067">ATP-binding</keyword>
<comment type="subcellular location">
    <subcellularLocation>
        <location evidence="2">Cytoplasm</location>
    </subcellularLocation>
</comment>
<keyword evidence="13" id="KW-0648">Protein biosynthesis</keyword>
<evidence type="ECO:0000256" key="11">
    <source>
        <dbReference type="ARBA" id="ARBA00022840"/>
    </source>
</evidence>
<dbReference type="GO" id="GO:0005524">
    <property type="term" value="F:ATP binding"/>
    <property type="evidence" value="ECO:0007669"/>
    <property type="project" value="UniProtKB-KW"/>
</dbReference>
<dbReference type="GO" id="GO:0046872">
    <property type="term" value="F:metal ion binding"/>
    <property type="evidence" value="ECO:0007669"/>
    <property type="project" value="UniProtKB-KW"/>
</dbReference>
<dbReference type="PANTHER" id="PTHR43462:SF1">
    <property type="entry name" value="ALANYL-TRNA EDITING PROTEIN AARSD1"/>
    <property type="match status" value="1"/>
</dbReference>
<evidence type="ECO:0000256" key="7">
    <source>
        <dbReference type="ARBA" id="ARBA00022598"/>
    </source>
</evidence>
<dbReference type="EC" id="6.1.1.7" evidence="4"/>
<protein>
    <recommendedName>
        <fullName evidence="5">Alanine--tRNA ligase</fullName>
        <ecNumber evidence="4">6.1.1.7</ecNumber>
    </recommendedName>
    <alternativeName>
        <fullName evidence="15">Alanyl-tRNA synthetase</fullName>
    </alternativeName>
</protein>
<evidence type="ECO:0000256" key="10">
    <source>
        <dbReference type="ARBA" id="ARBA00022833"/>
    </source>
</evidence>
<dbReference type="EMBL" id="QXIR01000002">
    <property type="protein sequence ID" value="RIW38463.1"/>
    <property type="molecule type" value="Genomic_DNA"/>
</dbReference>
<feature type="domain" description="Alanyl-transfer RNA synthetases family profile" evidence="16">
    <location>
        <begin position="1"/>
        <end position="237"/>
    </location>
</feature>
<evidence type="ECO:0000256" key="9">
    <source>
        <dbReference type="ARBA" id="ARBA00022741"/>
    </source>
</evidence>
<evidence type="ECO:0000256" key="8">
    <source>
        <dbReference type="ARBA" id="ARBA00022723"/>
    </source>
</evidence>
<evidence type="ECO:0000256" key="3">
    <source>
        <dbReference type="ARBA" id="ARBA00008226"/>
    </source>
</evidence>
<dbReference type="AlphaFoldDB" id="A0A3A1RC03"/>
<dbReference type="InterPro" id="IPR009000">
    <property type="entry name" value="Transl_B-barrel_sf"/>
</dbReference>
<sequence length="396" mass="43944">MKGKLYYQDQYIREFQSNLVSQQKSEDGRWFAVLEETAFYPAGGGQPSDTGMLNNVKVTEVEEMDGIIRHYLEGPIADEGPITGMINWNRRFDHMQQHSGQHILSAAFVESLGYETVSFHLGKETSTIDLNTSDLTEGERLKAEALANEIILQNLPIHTKWVNKYEAGKYPLRKRLAVEEDIRLVIIPEFDYNGCGGTHPGSTGEVGLIKILGWEKQRKNTRVSFVCGQRVAKQLHEKNHILKQLTGVVNAPPSEMVSSVKTLIENGKKNEKLLEEARQTILSYEAEALGNSAVDIHGTKVVKKVLQHRSMAEMQQMARSVLQRHGAVVLLVSENGDKLQFVFGAAPSCHNDMKELVSYALEITNGKGGGNSSLAQGGGSAVMPGEELLNRLMEQL</sequence>
<proteinExistence type="inferred from homology"/>
<evidence type="ECO:0000256" key="1">
    <source>
        <dbReference type="ARBA" id="ARBA00001947"/>
    </source>
</evidence>
<evidence type="ECO:0000256" key="5">
    <source>
        <dbReference type="ARBA" id="ARBA00017959"/>
    </source>
</evidence>
<name>A0A3A1RC03_9BACI</name>
<keyword evidence="18" id="KW-1185">Reference proteome</keyword>
<keyword evidence="7" id="KW-0436">Ligase</keyword>
<dbReference type="Gene3D" id="3.10.310.40">
    <property type="match status" value="1"/>
</dbReference>
<evidence type="ECO:0000256" key="13">
    <source>
        <dbReference type="ARBA" id="ARBA00022917"/>
    </source>
</evidence>
<keyword evidence="14" id="KW-0030">Aminoacyl-tRNA synthetase</keyword>
<keyword evidence="6" id="KW-0820">tRNA-binding</keyword>
<dbReference type="Proteomes" id="UP000265801">
    <property type="component" value="Unassembled WGS sequence"/>
</dbReference>
<dbReference type="GO" id="GO:0004813">
    <property type="term" value="F:alanine-tRNA ligase activity"/>
    <property type="evidence" value="ECO:0007669"/>
    <property type="project" value="UniProtKB-EC"/>
</dbReference>
<evidence type="ECO:0000256" key="2">
    <source>
        <dbReference type="ARBA" id="ARBA00004496"/>
    </source>
</evidence>
<accession>A0A3A1RC03</accession>
<evidence type="ECO:0000256" key="4">
    <source>
        <dbReference type="ARBA" id="ARBA00013168"/>
    </source>
</evidence>
<evidence type="ECO:0000256" key="14">
    <source>
        <dbReference type="ARBA" id="ARBA00023146"/>
    </source>
</evidence>
<dbReference type="InterPro" id="IPR018165">
    <property type="entry name" value="Ala-tRNA-synth_IIc_core"/>
</dbReference>
<evidence type="ECO:0000256" key="15">
    <source>
        <dbReference type="ARBA" id="ARBA00032577"/>
    </source>
</evidence>